<evidence type="ECO:0000256" key="1">
    <source>
        <dbReference type="SAM" id="MobiDB-lite"/>
    </source>
</evidence>
<dbReference type="InterPro" id="IPR036322">
    <property type="entry name" value="WD40_repeat_dom_sf"/>
</dbReference>
<name>A0A9P6AJQ3_9AGAM</name>
<dbReference type="OrthoDB" id="3219396at2759"/>
<dbReference type="AlphaFoldDB" id="A0A9P6AJQ3"/>
<dbReference type="SUPFAM" id="SSF50978">
    <property type="entry name" value="WD40 repeat-like"/>
    <property type="match status" value="1"/>
</dbReference>
<dbReference type="InterPro" id="IPR015943">
    <property type="entry name" value="WD40/YVTN_repeat-like_dom_sf"/>
</dbReference>
<feature type="domain" description="F-box" evidence="2">
    <location>
        <begin position="37"/>
        <end position="76"/>
    </location>
</feature>
<dbReference type="Gene3D" id="2.130.10.10">
    <property type="entry name" value="YVTN repeat-like/Quinoprotein amine dehydrogenase"/>
    <property type="match status" value="1"/>
</dbReference>
<organism evidence="3 4">
    <name type="scientific">Hydnum rufescens UP504</name>
    <dbReference type="NCBI Taxonomy" id="1448309"/>
    <lineage>
        <taxon>Eukaryota</taxon>
        <taxon>Fungi</taxon>
        <taxon>Dikarya</taxon>
        <taxon>Basidiomycota</taxon>
        <taxon>Agaricomycotina</taxon>
        <taxon>Agaricomycetes</taxon>
        <taxon>Cantharellales</taxon>
        <taxon>Hydnaceae</taxon>
        <taxon>Hydnum</taxon>
    </lineage>
</organism>
<dbReference type="InterPro" id="IPR036047">
    <property type="entry name" value="F-box-like_dom_sf"/>
</dbReference>
<accession>A0A9P6AJQ3</accession>
<gene>
    <name evidence="3" type="ORF">BS47DRAFT_1398952</name>
</gene>
<dbReference type="Pfam" id="PF12937">
    <property type="entry name" value="F-box-like"/>
    <property type="match status" value="1"/>
</dbReference>
<dbReference type="SUPFAM" id="SSF81383">
    <property type="entry name" value="F-box domain"/>
    <property type="match status" value="1"/>
</dbReference>
<evidence type="ECO:0000313" key="4">
    <source>
        <dbReference type="Proteomes" id="UP000886523"/>
    </source>
</evidence>
<dbReference type="EMBL" id="MU129091">
    <property type="protein sequence ID" value="KAF9507094.1"/>
    <property type="molecule type" value="Genomic_DNA"/>
</dbReference>
<dbReference type="Pfam" id="PF25499">
    <property type="entry name" value="Beta-prop_pof12"/>
    <property type="match status" value="1"/>
</dbReference>
<evidence type="ECO:0000313" key="3">
    <source>
        <dbReference type="EMBL" id="KAF9507094.1"/>
    </source>
</evidence>
<dbReference type="InterPro" id="IPR001810">
    <property type="entry name" value="F-box_dom"/>
</dbReference>
<proteinExistence type="predicted"/>
<dbReference type="Gene3D" id="1.20.1280.50">
    <property type="match status" value="1"/>
</dbReference>
<keyword evidence="4" id="KW-1185">Reference proteome</keyword>
<evidence type="ECO:0000259" key="2">
    <source>
        <dbReference type="Pfam" id="PF12937"/>
    </source>
</evidence>
<feature type="region of interest" description="Disordered" evidence="1">
    <location>
        <begin position="372"/>
        <end position="399"/>
    </location>
</feature>
<protein>
    <recommendedName>
        <fullName evidence="2">F-box domain-containing protein</fullName>
    </recommendedName>
</protein>
<comment type="caution">
    <text evidence="3">The sequence shown here is derived from an EMBL/GenBank/DDBJ whole genome shotgun (WGS) entry which is preliminary data.</text>
</comment>
<feature type="region of interest" description="Disordered" evidence="1">
    <location>
        <begin position="1"/>
        <end position="31"/>
    </location>
</feature>
<dbReference type="Proteomes" id="UP000886523">
    <property type="component" value="Unassembled WGS sequence"/>
</dbReference>
<reference evidence="3" key="1">
    <citation type="journal article" date="2020" name="Nat. Commun.">
        <title>Large-scale genome sequencing of mycorrhizal fungi provides insights into the early evolution of symbiotic traits.</title>
        <authorList>
            <person name="Miyauchi S."/>
            <person name="Kiss E."/>
            <person name="Kuo A."/>
            <person name="Drula E."/>
            <person name="Kohler A."/>
            <person name="Sanchez-Garcia M."/>
            <person name="Morin E."/>
            <person name="Andreopoulos B."/>
            <person name="Barry K.W."/>
            <person name="Bonito G."/>
            <person name="Buee M."/>
            <person name="Carver A."/>
            <person name="Chen C."/>
            <person name="Cichocki N."/>
            <person name="Clum A."/>
            <person name="Culley D."/>
            <person name="Crous P.W."/>
            <person name="Fauchery L."/>
            <person name="Girlanda M."/>
            <person name="Hayes R.D."/>
            <person name="Keri Z."/>
            <person name="LaButti K."/>
            <person name="Lipzen A."/>
            <person name="Lombard V."/>
            <person name="Magnuson J."/>
            <person name="Maillard F."/>
            <person name="Murat C."/>
            <person name="Nolan M."/>
            <person name="Ohm R.A."/>
            <person name="Pangilinan J."/>
            <person name="Pereira M.F."/>
            <person name="Perotto S."/>
            <person name="Peter M."/>
            <person name="Pfister S."/>
            <person name="Riley R."/>
            <person name="Sitrit Y."/>
            <person name="Stielow J.B."/>
            <person name="Szollosi G."/>
            <person name="Zifcakova L."/>
            <person name="Stursova M."/>
            <person name="Spatafora J.W."/>
            <person name="Tedersoo L."/>
            <person name="Vaario L.M."/>
            <person name="Yamada A."/>
            <person name="Yan M."/>
            <person name="Wang P."/>
            <person name="Xu J."/>
            <person name="Bruns T."/>
            <person name="Baldrian P."/>
            <person name="Vilgalys R."/>
            <person name="Dunand C."/>
            <person name="Henrissat B."/>
            <person name="Grigoriev I.V."/>
            <person name="Hibbett D."/>
            <person name="Nagy L.G."/>
            <person name="Martin F.M."/>
        </authorList>
    </citation>
    <scope>NUCLEOTIDE SEQUENCE</scope>
    <source>
        <strain evidence="3">UP504</strain>
    </source>
</reference>
<sequence>MKRTGAPAGLPLAKRRRQGSRPLSPPPRSPQTFPNIEEVVFQIFSYLDAVDLCMIQSVSIFWCRLAADNQLWKALFTIKHPLNRLRGGRSSYTRSRSEGTDERDIKPPLHRAALHAHRQDWKWMIAWNWERGRCSRTHLCPSKDSLSRTAARSAVLAGPVTAASADSVIILHSPDHSDVRQIHPSCTTSHITALALDQSPPSSTDIIRLAAFHHSGYFAVHGVSSVSFDSQELYTYSTEATDNSQLTLRISDIACASYHHPILITLSSAFYLSVYHLPNRGENASSAPIRPRLYQILHSFSSFLPSSLSLVRPSPTLFKLVIANAVPVFPAHWSAAVSEITITLEEREASGADSDVSIGVATTRHATAVGNGWLPTHVPLSSPPGSSEDEAPDHHHSVMQSRAMEQWGRKVGSIVGIQTDGKWVVLAGDDNTLQVLCIVFTDHQPLRRSLSVSSRHYTDTRLASRQLKVADGRCVSVGREGGMWIWDLEAGWAVPVGLPPEDPSDFHRPEKGRIEESGSIPSTIAGPSIRTMVAFDERRIVSSSRNGGYLIWRFDM</sequence>